<sequence length="145" mass="15944">MSINYSRIIMTVCKVLRLGEMNTRSFTTVQDDGQICQVDSAFPSIIDACHSSNESLCNTPKTVKSVSESRDTRNETILIEKLCTVSNFKIGITHLSAMKVMTEAASLVFFLGCSIAHFLSKIDTSCYENESPLSDAVDLNGFTTL</sequence>
<protein>
    <submittedName>
        <fullName evidence="1">Uncharacterized protein</fullName>
    </submittedName>
</protein>
<name>A0AAD9QGU3_ACRCE</name>
<dbReference type="Proteomes" id="UP001249851">
    <property type="component" value="Unassembled WGS sequence"/>
</dbReference>
<reference evidence="1" key="1">
    <citation type="journal article" date="2023" name="G3 (Bethesda)">
        <title>Whole genome assembly and annotation of the endangered Caribbean coral Acropora cervicornis.</title>
        <authorList>
            <person name="Selwyn J.D."/>
            <person name="Vollmer S.V."/>
        </authorList>
    </citation>
    <scope>NUCLEOTIDE SEQUENCE</scope>
    <source>
        <strain evidence="1">K2</strain>
    </source>
</reference>
<gene>
    <name evidence="1" type="ORF">P5673_016226</name>
</gene>
<accession>A0AAD9QGU3</accession>
<keyword evidence="2" id="KW-1185">Reference proteome</keyword>
<dbReference type="EMBL" id="JARQWQ010000034">
    <property type="protein sequence ID" value="KAK2561088.1"/>
    <property type="molecule type" value="Genomic_DNA"/>
</dbReference>
<evidence type="ECO:0000313" key="1">
    <source>
        <dbReference type="EMBL" id="KAK2561088.1"/>
    </source>
</evidence>
<reference evidence="1" key="2">
    <citation type="journal article" date="2023" name="Science">
        <title>Genomic signatures of disease resistance in endangered staghorn corals.</title>
        <authorList>
            <person name="Vollmer S.V."/>
            <person name="Selwyn J.D."/>
            <person name="Despard B.A."/>
            <person name="Roesel C.L."/>
        </authorList>
    </citation>
    <scope>NUCLEOTIDE SEQUENCE</scope>
    <source>
        <strain evidence="1">K2</strain>
    </source>
</reference>
<dbReference type="AlphaFoldDB" id="A0AAD9QGU3"/>
<evidence type="ECO:0000313" key="2">
    <source>
        <dbReference type="Proteomes" id="UP001249851"/>
    </source>
</evidence>
<organism evidence="1 2">
    <name type="scientific">Acropora cervicornis</name>
    <name type="common">Staghorn coral</name>
    <dbReference type="NCBI Taxonomy" id="6130"/>
    <lineage>
        <taxon>Eukaryota</taxon>
        <taxon>Metazoa</taxon>
        <taxon>Cnidaria</taxon>
        <taxon>Anthozoa</taxon>
        <taxon>Hexacorallia</taxon>
        <taxon>Scleractinia</taxon>
        <taxon>Astrocoeniina</taxon>
        <taxon>Acroporidae</taxon>
        <taxon>Acropora</taxon>
    </lineage>
</organism>
<proteinExistence type="predicted"/>
<comment type="caution">
    <text evidence="1">The sequence shown here is derived from an EMBL/GenBank/DDBJ whole genome shotgun (WGS) entry which is preliminary data.</text>
</comment>